<proteinExistence type="predicted"/>
<gene>
    <name evidence="1" type="ORF">L227DRAFT_603660</name>
</gene>
<dbReference type="OrthoDB" id="2392202at2759"/>
<dbReference type="EMBL" id="ML122297">
    <property type="protein sequence ID" value="RPD55240.1"/>
    <property type="molecule type" value="Genomic_DNA"/>
</dbReference>
<keyword evidence="2" id="KW-1185">Reference proteome</keyword>
<protein>
    <recommendedName>
        <fullName evidence="3">RNase III domain-containing protein</fullName>
    </recommendedName>
</protein>
<sequence>MAAQVPPAPMLRGDALLIVFVHYTAPPANDPVFGGCDRLQLLGRSMLRAAYATAVLNRNPDLRGTAFERQTDETLQGFAARWVSAYRWRQFMRAVPPRVNMYDPQETMRILETYAGAVVAQGYPGLAGQAALFGWIQVLVNMS</sequence>
<dbReference type="AlphaFoldDB" id="A0A5C2RWF6"/>
<accession>A0A5C2RWF6</accession>
<name>A0A5C2RWF6_9APHY</name>
<organism evidence="1 2">
    <name type="scientific">Lentinus tigrinus ALCF2SS1-6</name>
    <dbReference type="NCBI Taxonomy" id="1328759"/>
    <lineage>
        <taxon>Eukaryota</taxon>
        <taxon>Fungi</taxon>
        <taxon>Dikarya</taxon>
        <taxon>Basidiomycota</taxon>
        <taxon>Agaricomycotina</taxon>
        <taxon>Agaricomycetes</taxon>
        <taxon>Polyporales</taxon>
        <taxon>Polyporaceae</taxon>
        <taxon>Lentinus</taxon>
    </lineage>
</organism>
<evidence type="ECO:0000313" key="1">
    <source>
        <dbReference type="EMBL" id="RPD55240.1"/>
    </source>
</evidence>
<dbReference type="Proteomes" id="UP000313359">
    <property type="component" value="Unassembled WGS sequence"/>
</dbReference>
<evidence type="ECO:0000313" key="2">
    <source>
        <dbReference type="Proteomes" id="UP000313359"/>
    </source>
</evidence>
<reference evidence="1" key="1">
    <citation type="journal article" date="2018" name="Genome Biol. Evol.">
        <title>Genomics and development of Lentinus tigrinus, a white-rot wood-decaying mushroom with dimorphic fruiting bodies.</title>
        <authorList>
            <person name="Wu B."/>
            <person name="Xu Z."/>
            <person name="Knudson A."/>
            <person name="Carlson A."/>
            <person name="Chen N."/>
            <person name="Kovaka S."/>
            <person name="LaButti K."/>
            <person name="Lipzen A."/>
            <person name="Pennachio C."/>
            <person name="Riley R."/>
            <person name="Schakwitz W."/>
            <person name="Umezawa K."/>
            <person name="Ohm R.A."/>
            <person name="Grigoriev I.V."/>
            <person name="Nagy L.G."/>
            <person name="Gibbons J."/>
            <person name="Hibbett D."/>
        </authorList>
    </citation>
    <scope>NUCLEOTIDE SEQUENCE [LARGE SCALE GENOMIC DNA]</scope>
    <source>
        <strain evidence="1">ALCF2SS1-6</strain>
    </source>
</reference>
<evidence type="ECO:0008006" key="3">
    <source>
        <dbReference type="Google" id="ProtNLM"/>
    </source>
</evidence>
<dbReference type="STRING" id="1328759.A0A5C2RWF6"/>